<dbReference type="PANTHER" id="PTHR45672:SF3">
    <property type="entry name" value="THIOREDOXIN DOMAIN-CONTAINING PROTEIN 5"/>
    <property type="match status" value="1"/>
</dbReference>
<name>A0A7S2ARD7_9CHLO</name>
<keyword evidence="3" id="KW-0175">Coiled coil</keyword>
<dbReference type="GO" id="GO:0003756">
    <property type="term" value="F:protein disulfide isomerase activity"/>
    <property type="evidence" value="ECO:0007669"/>
    <property type="project" value="TreeGrafter"/>
</dbReference>
<dbReference type="InterPro" id="IPR051063">
    <property type="entry name" value="PDI"/>
</dbReference>
<evidence type="ECO:0000259" key="4">
    <source>
        <dbReference type="Pfam" id="PF00085"/>
    </source>
</evidence>
<feature type="coiled-coil region" evidence="3">
    <location>
        <begin position="103"/>
        <end position="142"/>
    </location>
</feature>
<protein>
    <recommendedName>
        <fullName evidence="4">Thioredoxin domain-containing protein</fullName>
    </recommendedName>
</protein>
<evidence type="ECO:0000313" key="5">
    <source>
        <dbReference type="EMBL" id="CAD9375449.1"/>
    </source>
</evidence>
<dbReference type="GO" id="GO:0006457">
    <property type="term" value="P:protein folding"/>
    <property type="evidence" value="ECO:0007669"/>
    <property type="project" value="TreeGrafter"/>
</dbReference>
<dbReference type="GO" id="GO:0005783">
    <property type="term" value="C:endoplasmic reticulum"/>
    <property type="evidence" value="ECO:0007669"/>
    <property type="project" value="TreeGrafter"/>
</dbReference>
<keyword evidence="2" id="KW-0732">Signal</keyword>
<accession>A0A7S2ARD7</accession>
<dbReference type="EMBL" id="HBGR01005069">
    <property type="protein sequence ID" value="CAD9375449.1"/>
    <property type="molecule type" value="Transcribed_RNA"/>
</dbReference>
<gene>
    <name evidence="5" type="ORF">PPRO1471_LOCUS3410</name>
</gene>
<dbReference type="PANTHER" id="PTHR45672">
    <property type="entry name" value="PROTEIN DISULFIDE-ISOMERASE C17H9.14C-RELATED"/>
    <property type="match status" value="1"/>
</dbReference>
<evidence type="ECO:0000256" key="2">
    <source>
        <dbReference type="ARBA" id="ARBA00022729"/>
    </source>
</evidence>
<dbReference type="Gene3D" id="3.40.30.10">
    <property type="entry name" value="Glutaredoxin"/>
    <property type="match status" value="1"/>
</dbReference>
<dbReference type="SUPFAM" id="SSF52833">
    <property type="entry name" value="Thioredoxin-like"/>
    <property type="match status" value="1"/>
</dbReference>
<dbReference type="InterPro" id="IPR013766">
    <property type="entry name" value="Thioredoxin_domain"/>
</dbReference>
<evidence type="ECO:0000256" key="1">
    <source>
        <dbReference type="ARBA" id="ARBA00006347"/>
    </source>
</evidence>
<dbReference type="Pfam" id="PF00085">
    <property type="entry name" value="Thioredoxin"/>
    <property type="match status" value="1"/>
</dbReference>
<dbReference type="AlphaFoldDB" id="A0A7S2ARD7"/>
<comment type="similarity">
    <text evidence="1">Belongs to the protein disulfide isomerase family.</text>
</comment>
<sequence length="160" mass="17896">MKPDWDKLGQHYKDSDSVLIVDVDCTAAGQNVCQKVGVRGYPTIKYYMAGEKNGKDYQGGRDFDQLKGFVESKLNKPVCNAVTKKGCAANEITFIEKQAGKSKSEIADAKKEKEEELKTIKKELAEEKKAFTEKEKAFKKKEKTINKAVGILKQLEKAAK</sequence>
<proteinExistence type="inferred from homology"/>
<organism evidence="5">
    <name type="scientific">Pycnococcus provasolii</name>
    <dbReference type="NCBI Taxonomy" id="41880"/>
    <lineage>
        <taxon>Eukaryota</taxon>
        <taxon>Viridiplantae</taxon>
        <taxon>Chlorophyta</taxon>
        <taxon>Pseudoscourfieldiophyceae</taxon>
        <taxon>Pseudoscourfieldiales</taxon>
        <taxon>Pycnococcaceae</taxon>
        <taxon>Pycnococcus</taxon>
    </lineage>
</organism>
<dbReference type="InterPro" id="IPR036249">
    <property type="entry name" value="Thioredoxin-like_sf"/>
</dbReference>
<feature type="domain" description="Thioredoxin" evidence="4">
    <location>
        <begin position="1"/>
        <end position="71"/>
    </location>
</feature>
<evidence type="ECO:0000256" key="3">
    <source>
        <dbReference type="SAM" id="Coils"/>
    </source>
</evidence>
<reference evidence="5" key="1">
    <citation type="submission" date="2021-01" db="EMBL/GenBank/DDBJ databases">
        <authorList>
            <person name="Corre E."/>
            <person name="Pelletier E."/>
            <person name="Niang G."/>
            <person name="Scheremetjew M."/>
            <person name="Finn R."/>
            <person name="Kale V."/>
            <person name="Holt S."/>
            <person name="Cochrane G."/>
            <person name="Meng A."/>
            <person name="Brown T."/>
            <person name="Cohen L."/>
        </authorList>
    </citation>
    <scope>NUCLEOTIDE SEQUENCE</scope>
    <source>
        <strain evidence="5">RCC733</strain>
    </source>
</reference>